<evidence type="ECO:0000256" key="7">
    <source>
        <dbReference type="ARBA" id="ARBA00022723"/>
    </source>
</evidence>
<proteinExistence type="inferred from homology"/>
<evidence type="ECO:0000256" key="6">
    <source>
        <dbReference type="ARBA" id="ARBA00022525"/>
    </source>
</evidence>
<evidence type="ECO:0000256" key="9">
    <source>
        <dbReference type="ARBA" id="ARBA00023002"/>
    </source>
</evidence>
<gene>
    <name evidence="16" type="ORF">SO802_024415</name>
</gene>
<dbReference type="EC" id="1.10.3.2" evidence="4"/>
<feature type="domain" description="Plastocyanin-like" evidence="15">
    <location>
        <begin position="289"/>
        <end position="424"/>
    </location>
</feature>
<sequence length="464" mass="52385">MMGIFSGFLKLMLLYGMFLWLAQGKVHYHEFVLKEANFTRLCETKSMLVVNDSFPGPVIRVTKGDTVYVNVQNQGNNGLTIHGSWYKGDVNKEVNEDLETGNVTPQSNAYTINGQPGDLCPCSNESTYRWQVEHGKTYLLRLVSAVMNVEIYFAIAQHNLTVVGMSGSYVKPILTDVVMISPGQTMDVLVTANQPLGRYYMAARQYDSIRQGVKNYDKENVTAILEYKGDYTPSVSPSFPNNLPTYADFSPAIEFMKRIRSLANKDHPINVPQNITTRMNISGIYTADFPDNPPSFFNFTEDDSPDDTTLSVQGTKVRMLNYNEEVEIVFQGTNLLDVSMDHPMHLHGNSFYVIGSGYGVFDIETDPKDYNFDDPPKLNTVTLPKNGCVAIRFKASNPGVWLWHCHYERHLSWSMSSVFIVKNGETPETSIREPPPYLPPCKDSFTSRLLQYENSDGNRLNKID</sequence>
<evidence type="ECO:0000256" key="1">
    <source>
        <dbReference type="ARBA" id="ARBA00000349"/>
    </source>
</evidence>
<keyword evidence="11" id="KW-0325">Glycoprotein</keyword>
<keyword evidence="13" id="KW-0732">Signal</keyword>
<dbReference type="Pfam" id="PF00394">
    <property type="entry name" value="Cu-oxidase"/>
    <property type="match status" value="1"/>
</dbReference>
<reference evidence="16 17" key="1">
    <citation type="submission" date="2024-01" db="EMBL/GenBank/DDBJ databases">
        <title>A telomere-to-telomere, gap-free genome of sweet tea (Lithocarpus litseifolius).</title>
        <authorList>
            <person name="Zhou J."/>
        </authorList>
    </citation>
    <scope>NUCLEOTIDE SEQUENCE [LARGE SCALE GENOMIC DNA]</scope>
    <source>
        <strain evidence="16">Zhou-2022a</strain>
        <tissue evidence="16">Leaf</tissue>
    </source>
</reference>
<dbReference type="InterPro" id="IPR001117">
    <property type="entry name" value="Cu-oxidase_2nd"/>
</dbReference>
<evidence type="ECO:0000256" key="5">
    <source>
        <dbReference type="ARBA" id="ARBA00022523"/>
    </source>
</evidence>
<dbReference type="InterPro" id="IPR045087">
    <property type="entry name" value="Cu-oxidase_fam"/>
</dbReference>
<keyword evidence="17" id="KW-1185">Reference proteome</keyword>
<feature type="signal peptide" evidence="13">
    <location>
        <begin position="1"/>
        <end position="24"/>
    </location>
</feature>
<comment type="similarity">
    <text evidence="3">Belongs to the multicopper oxidase family.</text>
</comment>
<dbReference type="PANTHER" id="PTHR11709">
    <property type="entry name" value="MULTI-COPPER OXIDASE"/>
    <property type="match status" value="1"/>
</dbReference>
<feature type="chain" id="PRO_5043957416" description="laccase" evidence="13">
    <location>
        <begin position="25"/>
        <end position="464"/>
    </location>
</feature>
<keyword evidence="5" id="KW-0052">Apoplast</keyword>
<evidence type="ECO:0000256" key="4">
    <source>
        <dbReference type="ARBA" id="ARBA00012297"/>
    </source>
</evidence>
<dbReference type="Proteomes" id="UP001459277">
    <property type="component" value="Unassembled WGS sequence"/>
</dbReference>
<evidence type="ECO:0000256" key="11">
    <source>
        <dbReference type="ARBA" id="ARBA00023180"/>
    </source>
</evidence>
<dbReference type="SUPFAM" id="SSF49503">
    <property type="entry name" value="Cupredoxins"/>
    <property type="match status" value="3"/>
</dbReference>
<keyword evidence="8" id="KW-0677">Repeat</keyword>
<organism evidence="16 17">
    <name type="scientific">Lithocarpus litseifolius</name>
    <dbReference type="NCBI Taxonomy" id="425828"/>
    <lineage>
        <taxon>Eukaryota</taxon>
        <taxon>Viridiplantae</taxon>
        <taxon>Streptophyta</taxon>
        <taxon>Embryophyta</taxon>
        <taxon>Tracheophyta</taxon>
        <taxon>Spermatophyta</taxon>
        <taxon>Magnoliopsida</taxon>
        <taxon>eudicotyledons</taxon>
        <taxon>Gunneridae</taxon>
        <taxon>Pentapetalae</taxon>
        <taxon>rosids</taxon>
        <taxon>fabids</taxon>
        <taxon>Fagales</taxon>
        <taxon>Fagaceae</taxon>
        <taxon>Lithocarpus</taxon>
    </lineage>
</organism>
<keyword evidence="9" id="KW-0560">Oxidoreductase</keyword>
<name>A0AAW2CBL2_9ROSI</name>
<evidence type="ECO:0000259" key="14">
    <source>
        <dbReference type="Pfam" id="PF00394"/>
    </source>
</evidence>
<keyword evidence="7" id="KW-0479">Metal-binding</keyword>
<comment type="subcellular location">
    <subcellularLocation>
        <location evidence="2">Secreted</location>
        <location evidence="2">Extracellular space</location>
        <location evidence="2">Apoplast</location>
    </subcellularLocation>
</comment>
<protein>
    <recommendedName>
        <fullName evidence="4">laccase</fullName>
        <ecNumber evidence="4">1.10.3.2</ecNumber>
    </recommendedName>
</protein>
<dbReference type="AlphaFoldDB" id="A0AAW2CBL2"/>
<keyword evidence="12" id="KW-0439">Lignin degradation</keyword>
<dbReference type="GO" id="GO:0005507">
    <property type="term" value="F:copper ion binding"/>
    <property type="evidence" value="ECO:0007669"/>
    <property type="project" value="InterPro"/>
</dbReference>
<evidence type="ECO:0000256" key="3">
    <source>
        <dbReference type="ARBA" id="ARBA00010609"/>
    </source>
</evidence>
<dbReference type="EMBL" id="JAZDWU010000008">
    <property type="protein sequence ID" value="KAK9994712.1"/>
    <property type="molecule type" value="Genomic_DNA"/>
</dbReference>
<dbReference type="InterPro" id="IPR034285">
    <property type="entry name" value="CuRO_2_LCC"/>
</dbReference>
<accession>A0AAW2CBL2</accession>
<evidence type="ECO:0000313" key="16">
    <source>
        <dbReference type="EMBL" id="KAK9994712.1"/>
    </source>
</evidence>
<keyword evidence="6" id="KW-0964">Secreted</keyword>
<evidence type="ECO:0000313" key="17">
    <source>
        <dbReference type="Proteomes" id="UP001459277"/>
    </source>
</evidence>
<comment type="caution">
    <text evidence="16">The sequence shown here is derived from an EMBL/GenBank/DDBJ whole genome shotgun (WGS) entry which is preliminary data.</text>
</comment>
<dbReference type="CDD" id="cd13875">
    <property type="entry name" value="CuRO_2_LCC_plant"/>
    <property type="match status" value="1"/>
</dbReference>
<comment type="catalytic activity">
    <reaction evidence="1">
        <text>4 hydroquinone + O2 = 4 benzosemiquinone + 2 H2O</text>
        <dbReference type="Rhea" id="RHEA:11276"/>
        <dbReference type="ChEBI" id="CHEBI:15377"/>
        <dbReference type="ChEBI" id="CHEBI:15379"/>
        <dbReference type="ChEBI" id="CHEBI:17594"/>
        <dbReference type="ChEBI" id="CHEBI:17977"/>
        <dbReference type="EC" id="1.10.3.2"/>
    </reaction>
</comment>
<dbReference type="Gene3D" id="2.60.40.420">
    <property type="entry name" value="Cupredoxins - blue copper proteins"/>
    <property type="match status" value="2"/>
</dbReference>
<evidence type="ECO:0000256" key="10">
    <source>
        <dbReference type="ARBA" id="ARBA00023008"/>
    </source>
</evidence>
<dbReference type="InterPro" id="IPR011706">
    <property type="entry name" value="Cu-oxidase_C"/>
</dbReference>
<dbReference type="GO" id="GO:0048046">
    <property type="term" value="C:apoplast"/>
    <property type="evidence" value="ECO:0007669"/>
    <property type="project" value="UniProtKB-SubCell"/>
</dbReference>
<keyword evidence="10" id="KW-0186">Copper</keyword>
<evidence type="ECO:0000256" key="8">
    <source>
        <dbReference type="ARBA" id="ARBA00022737"/>
    </source>
</evidence>
<dbReference type="PANTHER" id="PTHR11709:SF261">
    <property type="entry name" value="LACCASE"/>
    <property type="match status" value="1"/>
</dbReference>
<evidence type="ECO:0000256" key="2">
    <source>
        <dbReference type="ARBA" id="ARBA00004271"/>
    </source>
</evidence>
<dbReference type="GO" id="GO:0046274">
    <property type="term" value="P:lignin catabolic process"/>
    <property type="evidence" value="ECO:0007669"/>
    <property type="project" value="UniProtKB-KW"/>
</dbReference>
<feature type="domain" description="Plastocyanin-like" evidence="14">
    <location>
        <begin position="82"/>
        <end position="229"/>
    </location>
</feature>
<evidence type="ECO:0000256" key="13">
    <source>
        <dbReference type="SAM" id="SignalP"/>
    </source>
</evidence>
<dbReference type="Pfam" id="PF07731">
    <property type="entry name" value="Cu-oxidase_2"/>
    <property type="match status" value="1"/>
</dbReference>
<evidence type="ECO:0000256" key="12">
    <source>
        <dbReference type="ARBA" id="ARBA00023185"/>
    </source>
</evidence>
<dbReference type="InterPro" id="IPR008972">
    <property type="entry name" value="Cupredoxin"/>
</dbReference>
<dbReference type="GO" id="GO:0052716">
    <property type="term" value="F:hydroquinone:oxygen oxidoreductase activity"/>
    <property type="evidence" value="ECO:0007669"/>
    <property type="project" value="UniProtKB-EC"/>
</dbReference>
<evidence type="ECO:0000259" key="15">
    <source>
        <dbReference type="Pfam" id="PF07731"/>
    </source>
</evidence>